<evidence type="ECO:0000256" key="4">
    <source>
        <dbReference type="ARBA" id="ARBA00022679"/>
    </source>
</evidence>
<evidence type="ECO:0000256" key="2">
    <source>
        <dbReference type="ARBA" id="ARBA00022475"/>
    </source>
</evidence>
<dbReference type="Proteomes" id="UP000295247">
    <property type="component" value="Unassembled WGS sequence"/>
</dbReference>
<protein>
    <submittedName>
        <fullName evidence="7">KDO2-lipid IV(A) lauroyltransferase</fullName>
    </submittedName>
</protein>
<dbReference type="PANTHER" id="PTHR30606">
    <property type="entry name" value="LIPID A BIOSYNTHESIS LAUROYL ACYLTRANSFERASE"/>
    <property type="match status" value="1"/>
</dbReference>
<accession>A0A4R4AHE1</accession>
<comment type="subcellular location">
    <subcellularLocation>
        <location evidence="1">Cell inner membrane</location>
    </subcellularLocation>
</comment>
<evidence type="ECO:0000256" key="6">
    <source>
        <dbReference type="ARBA" id="ARBA00023315"/>
    </source>
</evidence>
<keyword evidence="6" id="KW-0012">Acyltransferase</keyword>
<dbReference type="AlphaFoldDB" id="A0A4R4AHE1"/>
<organism evidence="7 8">
    <name type="scientific">Marichromatium gracile</name>
    <name type="common">Chromatium gracile</name>
    <dbReference type="NCBI Taxonomy" id="1048"/>
    <lineage>
        <taxon>Bacteria</taxon>
        <taxon>Pseudomonadati</taxon>
        <taxon>Pseudomonadota</taxon>
        <taxon>Gammaproteobacteria</taxon>
        <taxon>Chromatiales</taxon>
        <taxon>Chromatiaceae</taxon>
        <taxon>Marichromatium</taxon>
    </lineage>
</organism>
<evidence type="ECO:0000313" key="8">
    <source>
        <dbReference type="Proteomes" id="UP000295247"/>
    </source>
</evidence>
<dbReference type="GO" id="GO:0005886">
    <property type="term" value="C:plasma membrane"/>
    <property type="evidence" value="ECO:0007669"/>
    <property type="project" value="UniProtKB-SubCell"/>
</dbReference>
<evidence type="ECO:0000313" key="7">
    <source>
        <dbReference type="EMBL" id="TCW38169.1"/>
    </source>
</evidence>
<gene>
    <name evidence="7" type="ORF">EDC29_10259</name>
</gene>
<dbReference type="InterPro" id="IPR004960">
    <property type="entry name" value="LipA_acyltrans"/>
</dbReference>
<evidence type="ECO:0000256" key="1">
    <source>
        <dbReference type="ARBA" id="ARBA00004533"/>
    </source>
</evidence>
<keyword evidence="2" id="KW-1003">Cell membrane</keyword>
<reference evidence="7 8" key="1">
    <citation type="submission" date="2019-03" db="EMBL/GenBank/DDBJ databases">
        <title>Genomic Encyclopedia of Type Strains, Phase IV (KMG-IV): sequencing the most valuable type-strain genomes for metagenomic binning, comparative biology and taxonomic classification.</title>
        <authorList>
            <person name="Goeker M."/>
        </authorList>
    </citation>
    <scope>NUCLEOTIDE SEQUENCE [LARGE SCALE GENOMIC DNA]</scope>
    <source>
        <strain evidence="7 8">DSM 203</strain>
    </source>
</reference>
<dbReference type="EMBL" id="SMDC01000002">
    <property type="protein sequence ID" value="TCW38169.1"/>
    <property type="molecule type" value="Genomic_DNA"/>
</dbReference>
<comment type="caution">
    <text evidence="7">The sequence shown here is derived from an EMBL/GenBank/DDBJ whole genome shotgun (WGS) entry which is preliminary data.</text>
</comment>
<keyword evidence="3" id="KW-0997">Cell inner membrane</keyword>
<dbReference type="GO" id="GO:0009247">
    <property type="term" value="P:glycolipid biosynthetic process"/>
    <property type="evidence" value="ECO:0007669"/>
    <property type="project" value="UniProtKB-ARBA"/>
</dbReference>
<evidence type="ECO:0000256" key="5">
    <source>
        <dbReference type="ARBA" id="ARBA00023136"/>
    </source>
</evidence>
<keyword evidence="5" id="KW-0472">Membrane</keyword>
<dbReference type="RefSeq" id="WP_132228564.1">
    <property type="nucleotide sequence ID" value="NZ_NRRH01000035.1"/>
</dbReference>
<dbReference type="GO" id="GO:0016746">
    <property type="term" value="F:acyltransferase activity"/>
    <property type="evidence" value="ECO:0007669"/>
    <property type="project" value="UniProtKB-KW"/>
</dbReference>
<dbReference type="CDD" id="cd07984">
    <property type="entry name" value="LPLAT_LABLAT-like"/>
    <property type="match status" value="1"/>
</dbReference>
<evidence type="ECO:0000256" key="3">
    <source>
        <dbReference type="ARBA" id="ARBA00022519"/>
    </source>
</evidence>
<sequence>MIVHEHPARDLLRLLIWYPLRWFCARAPIALNLRLFAAMGRLHLALSGTRRAQLRALFGRAYPAADAARIAAWSRTYLINHYVDRLSIFHYHRLRGRALSRVIEIAGRDRLDAALAEGRGCVLVHAHLGPSQLPLVALGRLGYPMTQLGLRSARGLSFIGRRVQLHHRLRLEEAFPAEMIYVARFQRQLYRSLAAGRVLMMAGDGTGTAERYGHHLPHACCGHTLELPLGPFRLAQRAGAPLRFLFLVRDGAYRYRAVIESPPPGAETPEQLQQAFVARLRHWIDSDPGLWQFWDQFAPAAASAPSISQSTANT</sequence>
<name>A0A4R4AHE1_MARGR</name>
<keyword evidence="4 7" id="KW-0808">Transferase</keyword>
<proteinExistence type="predicted"/>
<dbReference type="PANTHER" id="PTHR30606:SF10">
    <property type="entry name" value="PHOSPHATIDYLINOSITOL MANNOSIDE ACYLTRANSFERASE"/>
    <property type="match status" value="1"/>
</dbReference>